<dbReference type="InterPro" id="IPR050188">
    <property type="entry name" value="RluA_PseudoU_synthase"/>
</dbReference>
<comment type="similarity">
    <text evidence="2">Belongs to the pseudouridine synthase RluA family.</text>
</comment>
<dbReference type="InParanoid" id="A0A067RBT6"/>
<keyword evidence="4" id="KW-1133">Transmembrane helix</keyword>
<dbReference type="Gene3D" id="3.30.2350.10">
    <property type="entry name" value="Pseudouridine synthase"/>
    <property type="match status" value="1"/>
</dbReference>
<protein>
    <submittedName>
        <fullName evidence="5">RNA pseudouridylate synthase domain-containing protein 3</fullName>
    </submittedName>
</protein>
<dbReference type="GO" id="GO:0001522">
    <property type="term" value="P:pseudouridine synthesis"/>
    <property type="evidence" value="ECO:0007669"/>
    <property type="project" value="InterPro"/>
</dbReference>
<proteinExistence type="inferred from homology"/>
<comment type="catalytic activity">
    <reaction evidence="1">
        <text>a uridine in mRNA = a pseudouridine in mRNA</text>
        <dbReference type="Rhea" id="RHEA:56644"/>
        <dbReference type="Rhea" id="RHEA-COMP:14658"/>
        <dbReference type="Rhea" id="RHEA-COMP:14659"/>
        <dbReference type="ChEBI" id="CHEBI:65314"/>
        <dbReference type="ChEBI" id="CHEBI:65315"/>
    </reaction>
</comment>
<dbReference type="OrthoDB" id="428658at2759"/>
<keyword evidence="4" id="KW-0472">Membrane</keyword>
<keyword evidence="4" id="KW-0812">Transmembrane</keyword>
<evidence type="ECO:0000256" key="1">
    <source>
        <dbReference type="ARBA" id="ARBA00001166"/>
    </source>
</evidence>
<evidence type="ECO:0000256" key="4">
    <source>
        <dbReference type="SAM" id="Phobius"/>
    </source>
</evidence>
<dbReference type="AlphaFoldDB" id="A0A067RBT6"/>
<reference evidence="5 6" key="1">
    <citation type="journal article" date="2014" name="Nat. Commun.">
        <title>Molecular traces of alternative social organization in a termite genome.</title>
        <authorList>
            <person name="Terrapon N."/>
            <person name="Li C."/>
            <person name="Robertson H.M."/>
            <person name="Ji L."/>
            <person name="Meng X."/>
            <person name="Booth W."/>
            <person name="Chen Z."/>
            <person name="Childers C.P."/>
            <person name="Glastad K.M."/>
            <person name="Gokhale K."/>
            <person name="Gowin J."/>
            <person name="Gronenberg W."/>
            <person name="Hermansen R.A."/>
            <person name="Hu H."/>
            <person name="Hunt B.G."/>
            <person name="Huylmans A.K."/>
            <person name="Khalil S.M."/>
            <person name="Mitchell R.D."/>
            <person name="Munoz-Torres M.C."/>
            <person name="Mustard J.A."/>
            <person name="Pan H."/>
            <person name="Reese J.T."/>
            <person name="Scharf M.E."/>
            <person name="Sun F."/>
            <person name="Vogel H."/>
            <person name="Xiao J."/>
            <person name="Yang W."/>
            <person name="Yang Z."/>
            <person name="Yang Z."/>
            <person name="Zhou J."/>
            <person name="Zhu J."/>
            <person name="Brent C.S."/>
            <person name="Elsik C.G."/>
            <person name="Goodisman M.A."/>
            <person name="Liberles D.A."/>
            <person name="Roe R.M."/>
            <person name="Vargo E.L."/>
            <person name="Vilcinskas A."/>
            <person name="Wang J."/>
            <person name="Bornberg-Bauer E."/>
            <person name="Korb J."/>
            <person name="Zhang G."/>
            <person name="Liebig J."/>
        </authorList>
    </citation>
    <scope>NUCLEOTIDE SEQUENCE [LARGE SCALE GENOMIC DNA]</scope>
    <source>
        <tissue evidence="5">Whole organism</tissue>
    </source>
</reference>
<dbReference type="PANTHER" id="PTHR21600:SF83">
    <property type="entry name" value="PSEUDOURIDYLATE SYNTHASE RPUSD4, MITOCHONDRIAL"/>
    <property type="match status" value="1"/>
</dbReference>
<dbReference type="EMBL" id="KK852805">
    <property type="protein sequence ID" value="KDR16129.1"/>
    <property type="molecule type" value="Genomic_DNA"/>
</dbReference>
<feature type="transmembrane region" description="Helical" evidence="4">
    <location>
        <begin position="6"/>
        <end position="27"/>
    </location>
</feature>
<dbReference type="OMA" id="PPAWYHL"/>
<dbReference type="PANTHER" id="PTHR21600">
    <property type="entry name" value="MITOCHONDRIAL RNA PSEUDOURIDINE SYNTHASE"/>
    <property type="match status" value="1"/>
</dbReference>
<dbReference type="GO" id="GO:0003723">
    <property type="term" value="F:RNA binding"/>
    <property type="evidence" value="ECO:0007669"/>
    <property type="project" value="InterPro"/>
</dbReference>
<keyword evidence="6" id="KW-1185">Reference proteome</keyword>
<dbReference type="SUPFAM" id="SSF55120">
    <property type="entry name" value="Pseudouridine synthase"/>
    <property type="match status" value="1"/>
</dbReference>
<dbReference type="InterPro" id="IPR020103">
    <property type="entry name" value="PsdUridine_synth_cat_dom_sf"/>
</dbReference>
<organism evidence="5 6">
    <name type="scientific">Zootermopsis nevadensis</name>
    <name type="common">Dampwood termite</name>
    <dbReference type="NCBI Taxonomy" id="136037"/>
    <lineage>
        <taxon>Eukaryota</taxon>
        <taxon>Metazoa</taxon>
        <taxon>Ecdysozoa</taxon>
        <taxon>Arthropoda</taxon>
        <taxon>Hexapoda</taxon>
        <taxon>Insecta</taxon>
        <taxon>Pterygota</taxon>
        <taxon>Neoptera</taxon>
        <taxon>Polyneoptera</taxon>
        <taxon>Dictyoptera</taxon>
        <taxon>Blattodea</taxon>
        <taxon>Blattoidea</taxon>
        <taxon>Termitoidae</taxon>
        <taxon>Termopsidae</taxon>
        <taxon>Zootermopsis</taxon>
    </lineage>
</organism>
<dbReference type="GO" id="GO:0009982">
    <property type="term" value="F:pseudouridine synthase activity"/>
    <property type="evidence" value="ECO:0007669"/>
    <property type="project" value="InterPro"/>
</dbReference>
<evidence type="ECO:0000313" key="6">
    <source>
        <dbReference type="Proteomes" id="UP000027135"/>
    </source>
</evidence>
<dbReference type="eggNOG" id="KOG1919">
    <property type="taxonomic scope" value="Eukaryota"/>
</dbReference>
<evidence type="ECO:0000256" key="2">
    <source>
        <dbReference type="ARBA" id="ARBA00010876"/>
    </source>
</evidence>
<dbReference type="STRING" id="136037.A0A067RBT6"/>
<sequence>MCPAIYIYFAVCLLYVDLSTILTFPFMNKNYGMAVIGLRVGMKSRGLSICRCYSNYKTEKEGEQCHEYQKQNPWRSLKQFSDSLTSNIIYNKDDLIVLNKPYGIGFSPPPEMATQHSRRRGNILVGQKQYYLTEALPHIAGNLGYNSLTVLKKPERYTSGVTVLSSCEKVLEKVKKCIKKASGRQQLCAHYWAVVIGNPQPDSAFLKLGLTLKENPCISNDKQPVVMQKWSNKAVKQGDVKVFRVEHHTLYRQNFASLVEICPSATKWHFLRVYLAHLLSPVLGDNMYGSRVHQVMGVPLAINPCSDAARGPKNLPQKLLEALSIKPGQEIIIPTHLHLRRLILPHYLGKDSDLIIEAPLPSSFQWTCKSLGLHPAYDAENISYAVSHDR</sequence>
<dbReference type="Proteomes" id="UP000027135">
    <property type="component" value="Unassembled WGS sequence"/>
</dbReference>
<name>A0A067RBT6_ZOONE</name>
<accession>A0A067RBT6</accession>
<evidence type="ECO:0000313" key="5">
    <source>
        <dbReference type="EMBL" id="KDR16129.1"/>
    </source>
</evidence>
<gene>
    <name evidence="5" type="ORF">L798_10019</name>
</gene>
<keyword evidence="3" id="KW-0413">Isomerase</keyword>
<evidence type="ECO:0000256" key="3">
    <source>
        <dbReference type="ARBA" id="ARBA00023235"/>
    </source>
</evidence>